<feature type="domain" description="N-acetyltransferase" evidence="1">
    <location>
        <begin position="20"/>
        <end position="214"/>
    </location>
</feature>
<dbReference type="EMBL" id="KV460212">
    <property type="protein sequence ID" value="PQM43854.1"/>
    <property type="molecule type" value="Genomic_DNA"/>
</dbReference>
<protein>
    <recommendedName>
        <fullName evidence="1">N-acetyltransferase domain-containing protein</fullName>
    </recommendedName>
</protein>
<dbReference type="SUPFAM" id="SSF55729">
    <property type="entry name" value="Acyl-CoA N-acyltransferases (Nat)"/>
    <property type="match status" value="1"/>
</dbReference>
<evidence type="ECO:0000313" key="2">
    <source>
        <dbReference type="EMBL" id="PQM43854.1"/>
    </source>
</evidence>
<dbReference type="Proteomes" id="UP000091956">
    <property type="component" value="Unassembled WGS sequence"/>
</dbReference>
<dbReference type="Gene3D" id="3.40.630.30">
    <property type="match status" value="1"/>
</dbReference>
<dbReference type="PANTHER" id="PTHR42791:SF1">
    <property type="entry name" value="N-ACETYLTRANSFERASE DOMAIN-CONTAINING PROTEIN"/>
    <property type="match status" value="1"/>
</dbReference>
<reference evidence="2 3" key="1">
    <citation type="submission" date="2016-03" db="EMBL/GenBank/DDBJ databases">
        <title>Comparative genomics of Pseudogymnoascus destructans, the fungus causing white-nose syndrome of bats.</title>
        <authorList>
            <person name="Palmer J.M."/>
            <person name="Drees K.P."/>
            <person name="Foster J.T."/>
            <person name="Lindner D.L."/>
        </authorList>
    </citation>
    <scope>NUCLEOTIDE SEQUENCE [LARGE SCALE GENOMIC DNA]</scope>
    <source>
        <strain evidence="2 3">UAMH 10579</strain>
    </source>
</reference>
<name>A0A2P6FGT4_9PEZI</name>
<dbReference type="PANTHER" id="PTHR42791">
    <property type="entry name" value="GNAT FAMILY ACETYLTRANSFERASE"/>
    <property type="match status" value="1"/>
</dbReference>
<reference evidence="3" key="2">
    <citation type="journal article" date="2018" name="Nat. Commun.">
        <title>Extreme sensitivity to ultraviolet light in the fungal pathogen causing white-nose syndrome of bats.</title>
        <authorList>
            <person name="Palmer J.M."/>
            <person name="Drees K.P."/>
            <person name="Foster J.T."/>
            <person name="Lindner D.L."/>
        </authorList>
    </citation>
    <scope>NUCLEOTIDE SEQUENCE [LARGE SCALE GENOMIC DNA]</scope>
    <source>
        <strain evidence="3">UAMH 10579</strain>
    </source>
</reference>
<evidence type="ECO:0000259" key="1">
    <source>
        <dbReference type="PROSITE" id="PS51186"/>
    </source>
</evidence>
<dbReference type="InterPro" id="IPR052523">
    <property type="entry name" value="Trichothecene_AcTrans"/>
</dbReference>
<dbReference type="PROSITE" id="PS51186">
    <property type="entry name" value="GNAT"/>
    <property type="match status" value="1"/>
</dbReference>
<keyword evidence="3" id="KW-1185">Reference proteome</keyword>
<dbReference type="InterPro" id="IPR016181">
    <property type="entry name" value="Acyl_CoA_acyltransferase"/>
</dbReference>
<dbReference type="CDD" id="cd04301">
    <property type="entry name" value="NAT_SF"/>
    <property type="match status" value="1"/>
</dbReference>
<proteinExistence type="predicted"/>
<sequence>MQYQLSDVCLGDIDMLVRQCELPAMSRDPLKMIMFPNADPSPEEEEEETKWSIEYLQESLQNDSCYFRKVTDSSGCYAGFAIWTLDPSSTVTGHKTKSTQKRRESWNPASLDVRAWIEVSNLLREERQRVLNGQHNIWRLTTISVTPEHQRQGVGSMLMQWGCDKADSCGWNSFVMASPDGVPLYTKFDFKVVGQVQIKHGAFTSMFRESRPFIERSDNNTDNSIKY</sequence>
<evidence type="ECO:0000313" key="3">
    <source>
        <dbReference type="Proteomes" id="UP000091956"/>
    </source>
</evidence>
<organism evidence="2 3">
    <name type="scientific">Pseudogymnoascus verrucosus</name>
    <dbReference type="NCBI Taxonomy" id="342668"/>
    <lineage>
        <taxon>Eukaryota</taxon>
        <taxon>Fungi</taxon>
        <taxon>Dikarya</taxon>
        <taxon>Ascomycota</taxon>
        <taxon>Pezizomycotina</taxon>
        <taxon>Leotiomycetes</taxon>
        <taxon>Thelebolales</taxon>
        <taxon>Thelebolaceae</taxon>
        <taxon>Pseudogymnoascus</taxon>
    </lineage>
</organism>
<dbReference type="Pfam" id="PF13673">
    <property type="entry name" value="Acetyltransf_10"/>
    <property type="match status" value="1"/>
</dbReference>
<dbReference type="AlphaFoldDB" id="A0A2P6FGT4"/>
<dbReference type="GO" id="GO:0016747">
    <property type="term" value="F:acyltransferase activity, transferring groups other than amino-acyl groups"/>
    <property type="evidence" value="ECO:0007669"/>
    <property type="project" value="InterPro"/>
</dbReference>
<dbReference type="GeneID" id="84234302"/>
<gene>
    <name evidence="2" type="ORF">VE01_10750</name>
</gene>
<accession>A0A2P6FGT4</accession>
<dbReference type="InterPro" id="IPR000182">
    <property type="entry name" value="GNAT_dom"/>
</dbReference>
<dbReference type="STRING" id="342668.A0A2P6FGT4"/>
<dbReference type="RefSeq" id="XP_059320185.1">
    <property type="nucleotide sequence ID" value="XM_059464202.1"/>
</dbReference>